<keyword evidence="3" id="KW-1185">Reference proteome</keyword>
<evidence type="ECO:0000313" key="2">
    <source>
        <dbReference type="EMBL" id="KAJ8512307.1"/>
    </source>
</evidence>
<organism evidence="2 3">
    <name type="scientific">Ensete ventricosum</name>
    <name type="common">Abyssinian banana</name>
    <name type="synonym">Musa ensete</name>
    <dbReference type="NCBI Taxonomy" id="4639"/>
    <lineage>
        <taxon>Eukaryota</taxon>
        <taxon>Viridiplantae</taxon>
        <taxon>Streptophyta</taxon>
        <taxon>Embryophyta</taxon>
        <taxon>Tracheophyta</taxon>
        <taxon>Spermatophyta</taxon>
        <taxon>Magnoliopsida</taxon>
        <taxon>Liliopsida</taxon>
        <taxon>Zingiberales</taxon>
        <taxon>Musaceae</taxon>
        <taxon>Ensete</taxon>
    </lineage>
</organism>
<dbReference type="AlphaFoldDB" id="A0AAV8RYL7"/>
<evidence type="ECO:0000313" key="3">
    <source>
        <dbReference type="Proteomes" id="UP001222027"/>
    </source>
</evidence>
<dbReference type="EMBL" id="JAQQAF010000001">
    <property type="protein sequence ID" value="KAJ8512307.1"/>
    <property type="molecule type" value="Genomic_DNA"/>
</dbReference>
<evidence type="ECO:0000256" key="1">
    <source>
        <dbReference type="SAM" id="MobiDB-lite"/>
    </source>
</evidence>
<feature type="region of interest" description="Disordered" evidence="1">
    <location>
        <begin position="1"/>
        <end position="49"/>
    </location>
</feature>
<reference evidence="2 3" key="1">
    <citation type="submission" date="2022-12" db="EMBL/GenBank/DDBJ databases">
        <title>Chromosome-scale assembly of the Ensete ventricosum genome.</title>
        <authorList>
            <person name="Dussert Y."/>
            <person name="Stocks J."/>
            <person name="Wendawek A."/>
            <person name="Woldeyes F."/>
            <person name="Nichols R.A."/>
            <person name="Borrell J.S."/>
        </authorList>
    </citation>
    <scope>NUCLEOTIDE SEQUENCE [LARGE SCALE GENOMIC DNA]</scope>
    <source>
        <strain evidence="3">cv. Maze</strain>
        <tissue evidence="2">Seeds</tissue>
    </source>
</reference>
<accession>A0AAV8RYL7</accession>
<sequence length="99" mass="10959">MIMSKQHTVHHHHMPFCPLSGKKGLRHASDNTESSDKNRTPSSSPHDSINGYAKRLSFSSILFLLHVFDIGSCLRTVTTVSLQAKLLQIHDYTAGSTSL</sequence>
<gene>
    <name evidence="2" type="ORF">OPV22_002741</name>
</gene>
<dbReference type="Proteomes" id="UP001222027">
    <property type="component" value="Unassembled WGS sequence"/>
</dbReference>
<protein>
    <submittedName>
        <fullName evidence="2">Uncharacterized protein</fullName>
    </submittedName>
</protein>
<feature type="compositionally biased region" description="Basic and acidic residues" evidence="1">
    <location>
        <begin position="27"/>
        <end position="39"/>
    </location>
</feature>
<comment type="caution">
    <text evidence="2">The sequence shown here is derived from an EMBL/GenBank/DDBJ whole genome shotgun (WGS) entry which is preliminary data.</text>
</comment>
<name>A0AAV8RYL7_ENSVE</name>
<proteinExistence type="predicted"/>